<dbReference type="InterPro" id="IPR002645">
    <property type="entry name" value="STAS_dom"/>
</dbReference>
<sequence>MLGRQVQVTVERPHERVVLIRANGVLDRGAAAALLRLIDAQAELVRHGRRSLAAVLVDVDGVTTFDAVAFRDLAHARDRARRGGFALCLTGCGGRRALLPLAVQQALTEHRTFPTAEAAIAAHTPRPVAVDFPEPRTPVEQRTAVPV</sequence>
<organism evidence="2 3">
    <name type="scientific">Pseudonocardia endophytica</name>
    <dbReference type="NCBI Taxonomy" id="401976"/>
    <lineage>
        <taxon>Bacteria</taxon>
        <taxon>Bacillati</taxon>
        <taxon>Actinomycetota</taxon>
        <taxon>Actinomycetes</taxon>
        <taxon>Pseudonocardiales</taxon>
        <taxon>Pseudonocardiaceae</taxon>
        <taxon>Pseudonocardia</taxon>
    </lineage>
</organism>
<dbReference type="EMBL" id="SMFZ01000002">
    <property type="protein sequence ID" value="TCK21742.1"/>
    <property type="molecule type" value="Genomic_DNA"/>
</dbReference>
<keyword evidence="3" id="KW-1185">Reference proteome</keyword>
<dbReference type="Gene3D" id="3.30.750.24">
    <property type="entry name" value="STAS domain"/>
    <property type="match status" value="1"/>
</dbReference>
<evidence type="ECO:0000259" key="1">
    <source>
        <dbReference type="PROSITE" id="PS50801"/>
    </source>
</evidence>
<dbReference type="AlphaFoldDB" id="A0A4R1HW40"/>
<dbReference type="SUPFAM" id="SSF52091">
    <property type="entry name" value="SpoIIaa-like"/>
    <property type="match status" value="1"/>
</dbReference>
<reference evidence="2 3" key="1">
    <citation type="submission" date="2019-03" db="EMBL/GenBank/DDBJ databases">
        <title>Sequencing the genomes of 1000 actinobacteria strains.</title>
        <authorList>
            <person name="Klenk H.-P."/>
        </authorList>
    </citation>
    <scope>NUCLEOTIDE SEQUENCE [LARGE SCALE GENOMIC DNA]</scope>
    <source>
        <strain evidence="2 3">DSM 44969</strain>
    </source>
</reference>
<protein>
    <submittedName>
        <fullName evidence="2">Anti-anti-sigma regulatory factor</fullName>
    </submittedName>
</protein>
<dbReference type="PROSITE" id="PS50801">
    <property type="entry name" value="STAS"/>
    <property type="match status" value="1"/>
</dbReference>
<dbReference type="RefSeq" id="WP_132430452.1">
    <property type="nucleotide sequence ID" value="NZ_SMFZ01000002.1"/>
</dbReference>
<dbReference type="InterPro" id="IPR036513">
    <property type="entry name" value="STAS_dom_sf"/>
</dbReference>
<dbReference type="Pfam" id="PF01740">
    <property type="entry name" value="STAS"/>
    <property type="match status" value="1"/>
</dbReference>
<evidence type="ECO:0000313" key="2">
    <source>
        <dbReference type="EMBL" id="TCK21742.1"/>
    </source>
</evidence>
<comment type="caution">
    <text evidence="2">The sequence shown here is derived from an EMBL/GenBank/DDBJ whole genome shotgun (WGS) entry which is preliminary data.</text>
</comment>
<proteinExistence type="predicted"/>
<name>A0A4R1HW40_PSEEN</name>
<dbReference type="Proteomes" id="UP000295560">
    <property type="component" value="Unassembled WGS sequence"/>
</dbReference>
<evidence type="ECO:0000313" key="3">
    <source>
        <dbReference type="Proteomes" id="UP000295560"/>
    </source>
</evidence>
<gene>
    <name evidence="2" type="ORF">EV378_5733</name>
</gene>
<feature type="domain" description="STAS" evidence="1">
    <location>
        <begin position="17"/>
        <end position="123"/>
    </location>
</feature>
<accession>A0A4R1HW40</accession>